<keyword evidence="3" id="KW-1185">Reference proteome</keyword>
<dbReference type="Proteomes" id="UP001327560">
    <property type="component" value="Chromosome 5"/>
</dbReference>
<feature type="region of interest" description="Disordered" evidence="1">
    <location>
        <begin position="1"/>
        <end position="47"/>
    </location>
</feature>
<name>A0AAQ3QHH8_9LILI</name>
<evidence type="ECO:0000313" key="3">
    <source>
        <dbReference type="Proteomes" id="UP001327560"/>
    </source>
</evidence>
<evidence type="ECO:0000313" key="2">
    <source>
        <dbReference type="EMBL" id="WOL08430.1"/>
    </source>
</evidence>
<organism evidence="2 3">
    <name type="scientific">Canna indica</name>
    <name type="common">Indian-shot</name>
    <dbReference type="NCBI Taxonomy" id="4628"/>
    <lineage>
        <taxon>Eukaryota</taxon>
        <taxon>Viridiplantae</taxon>
        <taxon>Streptophyta</taxon>
        <taxon>Embryophyta</taxon>
        <taxon>Tracheophyta</taxon>
        <taxon>Spermatophyta</taxon>
        <taxon>Magnoliopsida</taxon>
        <taxon>Liliopsida</taxon>
        <taxon>Zingiberales</taxon>
        <taxon>Cannaceae</taxon>
        <taxon>Canna</taxon>
    </lineage>
</organism>
<feature type="compositionally biased region" description="Low complexity" evidence="1">
    <location>
        <begin position="29"/>
        <end position="45"/>
    </location>
</feature>
<protein>
    <submittedName>
        <fullName evidence="2">Uncharacterized protein</fullName>
    </submittedName>
</protein>
<proteinExistence type="predicted"/>
<dbReference type="EMBL" id="CP136894">
    <property type="protein sequence ID" value="WOL08430.1"/>
    <property type="molecule type" value="Genomic_DNA"/>
</dbReference>
<sequence>MDHFDCSSPRSSKKLGGGRPPTRTPSPAPALSLPLPPSSRAHPSSTASACPASFVFVFFRSSHARLSLDEMPLRSLSLFADLPSVDPPESLARSPLAASWIGRRTGSSVASCFACSDLD</sequence>
<evidence type="ECO:0000256" key="1">
    <source>
        <dbReference type="SAM" id="MobiDB-lite"/>
    </source>
</evidence>
<reference evidence="2 3" key="1">
    <citation type="submission" date="2023-10" db="EMBL/GenBank/DDBJ databases">
        <title>Chromosome-scale genome assembly provides insights into flower coloration mechanisms of Canna indica.</title>
        <authorList>
            <person name="Li C."/>
        </authorList>
    </citation>
    <scope>NUCLEOTIDE SEQUENCE [LARGE SCALE GENOMIC DNA]</scope>
    <source>
        <tissue evidence="2">Flower</tissue>
    </source>
</reference>
<accession>A0AAQ3QHH8</accession>
<dbReference type="AlphaFoldDB" id="A0AAQ3QHH8"/>
<gene>
    <name evidence="2" type="ORF">Cni_G17183</name>
</gene>